<evidence type="ECO:0000259" key="12">
    <source>
        <dbReference type="PROSITE" id="PS50109"/>
    </source>
</evidence>
<feature type="transmembrane region" description="Helical" evidence="11">
    <location>
        <begin position="20"/>
        <end position="37"/>
    </location>
</feature>
<dbReference type="InterPro" id="IPR005467">
    <property type="entry name" value="His_kinase_dom"/>
</dbReference>
<dbReference type="Gene3D" id="3.30.565.10">
    <property type="entry name" value="Histidine kinase-like ATPase, C-terminal domain"/>
    <property type="match status" value="1"/>
</dbReference>
<organism evidence="13 14">
    <name type="scientific">Catenibacillus scindens</name>
    <dbReference type="NCBI Taxonomy" id="673271"/>
    <lineage>
        <taxon>Bacteria</taxon>
        <taxon>Bacillati</taxon>
        <taxon>Bacillota</taxon>
        <taxon>Clostridia</taxon>
        <taxon>Lachnospirales</taxon>
        <taxon>Lachnospiraceae</taxon>
        <taxon>Catenibacillus</taxon>
    </lineage>
</organism>
<dbReference type="GO" id="GO:0000155">
    <property type="term" value="F:phosphorelay sensor kinase activity"/>
    <property type="evidence" value="ECO:0007669"/>
    <property type="project" value="TreeGrafter"/>
</dbReference>
<dbReference type="InterPro" id="IPR050351">
    <property type="entry name" value="BphY/WalK/GraS-like"/>
</dbReference>
<keyword evidence="14" id="KW-1185">Reference proteome</keyword>
<feature type="domain" description="Histidine kinase" evidence="12">
    <location>
        <begin position="129"/>
        <end position="331"/>
    </location>
</feature>
<gene>
    <name evidence="13" type="ORF">HNP82_000425</name>
</gene>
<dbReference type="PRINTS" id="PR00344">
    <property type="entry name" value="BCTRLSENSOR"/>
</dbReference>
<evidence type="ECO:0000256" key="10">
    <source>
        <dbReference type="ARBA" id="ARBA00023136"/>
    </source>
</evidence>
<protein>
    <recommendedName>
        <fullName evidence="3">histidine kinase</fullName>
        <ecNumber evidence="3">2.7.13.3</ecNumber>
    </recommendedName>
</protein>
<evidence type="ECO:0000313" key="14">
    <source>
        <dbReference type="Proteomes" id="UP000543642"/>
    </source>
</evidence>
<evidence type="ECO:0000313" key="13">
    <source>
        <dbReference type="EMBL" id="MBB5263331.1"/>
    </source>
</evidence>
<dbReference type="EMBL" id="JACHFW010000001">
    <property type="protein sequence ID" value="MBB5263331.1"/>
    <property type="molecule type" value="Genomic_DNA"/>
</dbReference>
<dbReference type="PANTHER" id="PTHR45453">
    <property type="entry name" value="PHOSPHATE REGULON SENSOR PROTEIN PHOR"/>
    <property type="match status" value="1"/>
</dbReference>
<reference evidence="13 14" key="1">
    <citation type="submission" date="2020-08" db="EMBL/GenBank/DDBJ databases">
        <title>Genomic Encyclopedia of Type Strains, Phase IV (KMG-IV): sequencing the most valuable type-strain genomes for metagenomic binning, comparative biology and taxonomic classification.</title>
        <authorList>
            <person name="Goeker M."/>
        </authorList>
    </citation>
    <scope>NUCLEOTIDE SEQUENCE [LARGE SCALE GENOMIC DNA]</scope>
    <source>
        <strain evidence="13 14">DSM 106146</strain>
    </source>
</reference>
<dbReference type="InterPro" id="IPR003594">
    <property type="entry name" value="HATPase_dom"/>
</dbReference>
<evidence type="ECO:0000256" key="3">
    <source>
        <dbReference type="ARBA" id="ARBA00012438"/>
    </source>
</evidence>
<proteinExistence type="predicted"/>
<keyword evidence="4" id="KW-1003">Cell membrane</keyword>
<dbReference type="InterPro" id="IPR036890">
    <property type="entry name" value="HATPase_C_sf"/>
</dbReference>
<evidence type="ECO:0000256" key="1">
    <source>
        <dbReference type="ARBA" id="ARBA00000085"/>
    </source>
</evidence>
<keyword evidence="9" id="KW-0902">Two-component regulatory system</keyword>
<comment type="caution">
    <text evidence="13">The sequence shown here is derived from an EMBL/GenBank/DDBJ whole genome shotgun (WGS) entry which is preliminary data.</text>
</comment>
<evidence type="ECO:0000256" key="2">
    <source>
        <dbReference type="ARBA" id="ARBA00004651"/>
    </source>
</evidence>
<evidence type="ECO:0000256" key="5">
    <source>
        <dbReference type="ARBA" id="ARBA00022679"/>
    </source>
</evidence>
<sequence length="339" mass="39115">MERSFWGLLWEYFKGKITMLASGLVCAAIFCGVFYLYSLPLEAVAYALVLCATFLFIIFIRSFKNFLDKHRALTDIKDRITVELDRQWPKSTFIEKDYQEILTCFYGYHRQLMEKNDASRTEMMDYYTMWAHQIKTPIAAMNLLLRPSHTQESTALLGELFKIEQYVDMVLSYLRLDSDSTDFIIAPCPLVKTVQESIHKYARIFVMKKIGLNFQEEEFYVLSDGKWLSFVIEQILSNALKYTKEGSVTITIDRKQPALIISDTGIGIRPDDLPRIFEKGFTGYNGRSGQKSTGLGLYLCRRILDRLSHTIHITSAPGQGTSVRIGLDTYRNVRFGREL</sequence>
<keyword evidence="5" id="KW-0808">Transferase</keyword>
<comment type="catalytic activity">
    <reaction evidence="1">
        <text>ATP + protein L-histidine = ADP + protein N-phospho-L-histidine.</text>
        <dbReference type="EC" id="2.7.13.3"/>
    </reaction>
</comment>
<dbReference type="AlphaFoldDB" id="A0A7W8H7I2"/>
<dbReference type="InterPro" id="IPR004358">
    <property type="entry name" value="Sig_transdc_His_kin-like_C"/>
</dbReference>
<evidence type="ECO:0000256" key="4">
    <source>
        <dbReference type="ARBA" id="ARBA00022475"/>
    </source>
</evidence>
<keyword evidence="7 13" id="KW-0418">Kinase</keyword>
<dbReference type="Pfam" id="PF02518">
    <property type="entry name" value="HATPase_c"/>
    <property type="match status" value="1"/>
</dbReference>
<name>A0A7W8H7I2_9FIRM</name>
<feature type="transmembrane region" description="Helical" evidence="11">
    <location>
        <begin position="43"/>
        <end position="63"/>
    </location>
</feature>
<keyword evidence="10 11" id="KW-0472">Membrane</keyword>
<evidence type="ECO:0000256" key="11">
    <source>
        <dbReference type="SAM" id="Phobius"/>
    </source>
</evidence>
<dbReference type="SMART" id="SM00387">
    <property type="entry name" value="HATPase_c"/>
    <property type="match status" value="1"/>
</dbReference>
<keyword evidence="8 11" id="KW-1133">Transmembrane helix</keyword>
<dbReference type="PANTHER" id="PTHR45453:SF2">
    <property type="entry name" value="HISTIDINE KINASE"/>
    <property type="match status" value="1"/>
</dbReference>
<dbReference type="GO" id="GO:0016036">
    <property type="term" value="P:cellular response to phosphate starvation"/>
    <property type="evidence" value="ECO:0007669"/>
    <property type="project" value="TreeGrafter"/>
</dbReference>
<dbReference type="SUPFAM" id="SSF55874">
    <property type="entry name" value="ATPase domain of HSP90 chaperone/DNA topoisomerase II/histidine kinase"/>
    <property type="match status" value="1"/>
</dbReference>
<accession>A0A7W8H7I2</accession>
<dbReference type="Proteomes" id="UP000543642">
    <property type="component" value="Unassembled WGS sequence"/>
</dbReference>
<evidence type="ECO:0000256" key="6">
    <source>
        <dbReference type="ARBA" id="ARBA00022692"/>
    </source>
</evidence>
<dbReference type="RefSeq" id="WP_183770942.1">
    <property type="nucleotide sequence ID" value="NZ_JACHFW010000001.1"/>
</dbReference>
<evidence type="ECO:0000256" key="7">
    <source>
        <dbReference type="ARBA" id="ARBA00022777"/>
    </source>
</evidence>
<evidence type="ECO:0000256" key="9">
    <source>
        <dbReference type="ARBA" id="ARBA00023012"/>
    </source>
</evidence>
<dbReference type="GO" id="GO:0004721">
    <property type="term" value="F:phosphoprotein phosphatase activity"/>
    <property type="evidence" value="ECO:0007669"/>
    <property type="project" value="TreeGrafter"/>
</dbReference>
<evidence type="ECO:0000256" key="8">
    <source>
        <dbReference type="ARBA" id="ARBA00022989"/>
    </source>
</evidence>
<dbReference type="PROSITE" id="PS50109">
    <property type="entry name" value="HIS_KIN"/>
    <property type="match status" value="1"/>
</dbReference>
<dbReference type="EC" id="2.7.13.3" evidence="3"/>
<dbReference type="GO" id="GO:0005886">
    <property type="term" value="C:plasma membrane"/>
    <property type="evidence" value="ECO:0007669"/>
    <property type="project" value="UniProtKB-SubCell"/>
</dbReference>
<comment type="subcellular location">
    <subcellularLocation>
        <location evidence="2">Cell membrane</location>
        <topology evidence="2">Multi-pass membrane protein</topology>
    </subcellularLocation>
</comment>
<keyword evidence="6 11" id="KW-0812">Transmembrane</keyword>